<dbReference type="RefSeq" id="WP_035131679.1">
    <property type="nucleotide sequence ID" value="NZ_JPMD01000015.1"/>
</dbReference>
<name>A0A084JDI0_9CLOT</name>
<dbReference type="eggNOG" id="ENOG50327G9">
    <property type="taxonomic scope" value="Bacteria"/>
</dbReference>
<evidence type="ECO:0000313" key="1">
    <source>
        <dbReference type="EMBL" id="KEZ87014.1"/>
    </source>
</evidence>
<dbReference type="EMBL" id="JPMD01000015">
    <property type="protein sequence ID" value="KEZ87014.1"/>
    <property type="molecule type" value="Genomic_DNA"/>
</dbReference>
<sequence>MSKEKKIEKANAKARKRLENAMNNIYVKFTLFKEVHETAYKLNPEYKYFWDKHPAETKQDILKNQKPMDMNLSKGRIPEMQFGFGTLGFGYGIKRLFSSERLSSEEKIEISVTCEKFTNTVRAVNETLWRKPPKTL</sequence>
<dbReference type="AlphaFoldDB" id="A0A084JDI0"/>
<dbReference type="Proteomes" id="UP000028542">
    <property type="component" value="Unassembled WGS sequence"/>
</dbReference>
<gene>
    <name evidence="1" type="ORF">IO99_07115</name>
</gene>
<accession>A0A084JDI0</accession>
<keyword evidence="2" id="KW-1185">Reference proteome</keyword>
<reference evidence="1 2" key="1">
    <citation type="submission" date="2014-07" db="EMBL/GenBank/DDBJ databases">
        <title>Draft genome of Clostridium sulfidigenes 113A isolated from sediments associated with methane hydrate from Krishna Godavari basin.</title>
        <authorList>
            <person name="Honkalas V.S."/>
            <person name="Dabir A.P."/>
            <person name="Arora P."/>
            <person name="Dhakephalkar P.K."/>
        </authorList>
    </citation>
    <scope>NUCLEOTIDE SEQUENCE [LARGE SCALE GENOMIC DNA]</scope>
    <source>
        <strain evidence="1 2">113A</strain>
    </source>
</reference>
<evidence type="ECO:0000313" key="2">
    <source>
        <dbReference type="Proteomes" id="UP000028542"/>
    </source>
</evidence>
<protein>
    <submittedName>
        <fullName evidence="1">Uncharacterized protein</fullName>
    </submittedName>
</protein>
<proteinExistence type="predicted"/>
<comment type="caution">
    <text evidence="1">The sequence shown here is derived from an EMBL/GenBank/DDBJ whole genome shotgun (WGS) entry which is preliminary data.</text>
</comment>
<organism evidence="1 2">
    <name type="scientific">Clostridium sulfidigenes</name>
    <dbReference type="NCBI Taxonomy" id="318464"/>
    <lineage>
        <taxon>Bacteria</taxon>
        <taxon>Bacillati</taxon>
        <taxon>Bacillota</taxon>
        <taxon>Clostridia</taxon>
        <taxon>Eubacteriales</taxon>
        <taxon>Clostridiaceae</taxon>
        <taxon>Clostridium</taxon>
    </lineage>
</organism>